<dbReference type="InterPro" id="IPR001387">
    <property type="entry name" value="Cro/C1-type_HTH"/>
</dbReference>
<dbReference type="SMART" id="SM00530">
    <property type="entry name" value="HTH_XRE"/>
    <property type="match status" value="1"/>
</dbReference>
<evidence type="ECO:0000313" key="2">
    <source>
        <dbReference type="EMBL" id="MFL0250207.1"/>
    </source>
</evidence>
<dbReference type="Proteomes" id="UP001623592">
    <property type="component" value="Unassembled WGS sequence"/>
</dbReference>
<proteinExistence type="predicted"/>
<name>A0ABW8TEQ9_9CLOT</name>
<dbReference type="CDD" id="cd00093">
    <property type="entry name" value="HTH_XRE"/>
    <property type="match status" value="1"/>
</dbReference>
<evidence type="ECO:0000259" key="1">
    <source>
        <dbReference type="PROSITE" id="PS50943"/>
    </source>
</evidence>
<dbReference type="Pfam" id="PF13181">
    <property type="entry name" value="TPR_8"/>
    <property type="match status" value="1"/>
</dbReference>
<accession>A0ABW8TEQ9</accession>
<keyword evidence="3" id="KW-1185">Reference proteome</keyword>
<dbReference type="PROSITE" id="PS50943">
    <property type="entry name" value="HTH_CROC1"/>
    <property type="match status" value="1"/>
</dbReference>
<comment type="caution">
    <text evidence="2">The sequence shown here is derived from an EMBL/GenBank/DDBJ whole genome shotgun (WGS) entry which is preliminary data.</text>
</comment>
<organism evidence="2 3">
    <name type="scientific">Clostridium neuense</name>
    <dbReference type="NCBI Taxonomy" id="1728934"/>
    <lineage>
        <taxon>Bacteria</taxon>
        <taxon>Bacillati</taxon>
        <taxon>Bacillota</taxon>
        <taxon>Clostridia</taxon>
        <taxon>Eubacteriales</taxon>
        <taxon>Clostridiaceae</taxon>
        <taxon>Clostridium</taxon>
    </lineage>
</organism>
<evidence type="ECO:0000313" key="3">
    <source>
        <dbReference type="Proteomes" id="UP001623592"/>
    </source>
</evidence>
<reference evidence="2 3" key="1">
    <citation type="submission" date="2024-11" db="EMBL/GenBank/DDBJ databases">
        <authorList>
            <person name="Heng Y.C."/>
            <person name="Lim A.C.H."/>
            <person name="Lee J.K.Y."/>
            <person name="Kittelmann S."/>
        </authorList>
    </citation>
    <scope>NUCLEOTIDE SEQUENCE [LARGE SCALE GENOMIC DNA]</scope>
    <source>
        <strain evidence="2 3">WILCCON 0114</strain>
    </source>
</reference>
<protein>
    <submittedName>
        <fullName evidence="2">Transcriptional regulator</fullName>
    </submittedName>
</protein>
<gene>
    <name evidence="2" type="ORF">ACJDT4_07205</name>
</gene>
<dbReference type="InterPro" id="IPR011990">
    <property type="entry name" value="TPR-like_helical_dom_sf"/>
</dbReference>
<dbReference type="EMBL" id="JBJIAA010000005">
    <property type="protein sequence ID" value="MFL0250207.1"/>
    <property type="molecule type" value="Genomic_DNA"/>
</dbReference>
<dbReference type="InterPro" id="IPR010982">
    <property type="entry name" value="Lambda_DNA-bd_dom_sf"/>
</dbReference>
<feature type="domain" description="HTH cro/C1-type" evidence="1">
    <location>
        <begin position="13"/>
        <end position="65"/>
    </location>
</feature>
<sequence>MRKYVLLSCGDKLKALRKKYKLKQEDLAGKEITRNLLSEIETGKANLTKNTAEIIFRNLETIAKNKKLEVTETLDYLMEGEDVQAGKILDNYINELRNLSIAKGSSFIDTLNEAESFLMEWDIKEKKIIIYELAGDYFCNNNEVYKSIIYYEKEIDLIGKLFPSRTLVNVLRKLSMVYEYVGNYRESIRCCEFALNRFEDMTDEEVIIFRYNNALSYKKIENFQIALDNLKVAEELVDKEDINSYIKILNNKAVCLFEMKMYMEALKVFMKISELIDKGDIEKYLINLVNIVDVYTENNNRTKAVESLNVIINELSNLSNNSKYISEIHFEIGRAYKRLNKVDLAKGYYLKALDFCEKCKNFVLANDILCDLVDIYEMTKDLSSMNKLKERVFLISNKQDKISNILMYKLINFYNKISNHIVSEITNYALKFN</sequence>
<dbReference type="InterPro" id="IPR019734">
    <property type="entry name" value="TPR_rpt"/>
</dbReference>
<dbReference type="RefSeq" id="WP_406786873.1">
    <property type="nucleotide sequence ID" value="NZ_JBJIAA010000005.1"/>
</dbReference>
<dbReference type="Gene3D" id="1.25.40.10">
    <property type="entry name" value="Tetratricopeptide repeat domain"/>
    <property type="match status" value="2"/>
</dbReference>
<dbReference type="SUPFAM" id="SSF48452">
    <property type="entry name" value="TPR-like"/>
    <property type="match status" value="1"/>
</dbReference>
<dbReference type="Gene3D" id="1.10.260.40">
    <property type="entry name" value="lambda repressor-like DNA-binding domains"/>
    <property type="match status" value="1"/>
</dbReference>
<dbReference type="SMART" id="SM00028">
    <property type="entry name" value="TPR"/>
    <property type="match status" value="4"/>
</dbReference>
<dbReference type="SUPFAM" id="SSF47413">
    <property type="entry name" value="lambda repressor-like DNA-binding domains"/>
    <property type="match status" value="1"/>
</dbReference>